<dbReference type="InterPro" id="IPR012902">
    <property type="entry name" value="N_methyl_site"/>
</dbReference>
<feature type="transmembrane region" description="Helical" evidence="1">
    <location>
        <begin position="12"/>
        <end position="33"/>
    </location>
</feature>
<dbReference type="Pfam" id="PF07963">
    <property type="entry name" value="N_methyl"/>
    <property type="match status" value="1"/>
</dbReference>
<evidence type="ECO:0008006" key="4">
    <source>
        <dbReference type="Google" id="ProtNLM"/>
    </source>
</evidence>
<name>A0A2Z4Y4Z3_SUMC1</name>
<keyword evidence="1" id="KW-0472">Membrane</keyword>
<keyword evidence="1" id="KW-0812">Transmembrane</keyword>
<gene>
    <name evidence="2" type="ORF">BRCON_1272</name>
</gene>
<sequence>MTQHAGLSRMRGYTLVEVLVVVAVAVVLLGLVLEALIATNRASDELMLAQESRQEALFIAQKLEKFVRGRIAPTELANGEQEVFAGNQLAFYSSTFPQGLARLEIQNDPEQKCAVVRAQLSNNKTLTLPLRSLDERRLRSEVSFRFGMATDKLEAQWLDRVSTTPQLIGYAVRVWPNQARYASYKDAVSPRGTKLGFEYVSAVRLP</sequence>
<accession>A0A2Z4Y4Z3</accession>
<dbReference type="PROSITE" id="PS00409">
    <property type="entry name" value="PROKAR_NTER_METHYL"/>
    <property type="match status" value="1"/>
</dbReference>
<evidence type="ECO:0000313" key="3">
    <source>
        <dbReference type="Proteomes" id="UP000262583"/>
    </source>
</evidence>
<keyword evidence="1" id="KW-1133">Transmembrane helix</keyword>
<proteinExistence type="predicted"/>
<dbReference type="AlphaFoldDB" id="A0A2Z4Y4Z3"/>
<protein>
    <recommendedName>
        <fullName evidence="4">Prepilin-type N-terminal cleavage/methylation domain-containing protein</fullName>
    </recommendedName>
</protein>
<dbReference type="EMBL" id="CP030759">
    <property type="protein sequence ID" value="AXA36049.1"/>
    <property type="molecule type" value="Genomic_DNA"/>
</dbReference>
<evidence type="ECO:0000256" key="1">
    <source>
        <dbReference type="SAM" id="Phobius"/>
    </source>
</evidence>
<dbReference type="Proteomes" id="UP000262583">
    <property type="component" value="Chromosome"/>
</dbReference>
<dbReference type="NCBIfam" id="TIGR02532">
    <property type="entry name" value="IV_pilin_GFxxxE"/>
    <property type="match status" value="1"/>
</dbReference>
<dbReference type="KEGG" id="schv:BRCON_1272"/>
<organism evidence="2 3">
    <name type="scientific">Sumerlaea chitinivorans</name>
    <dbReference type="NCBI Taxonomy" id="2250252"/>
    <lineage>
        <taxon>Bacteria</taxon>
        <taxon>Candidatus Sumerlaeota</taxon>
        <taxon>Candidatus Sumerlaeia</taxon>
        <taxon>Candidatus Sumerlaeales</taxon>
        <taxon>Candidatus Sumerlaeaceae</taxon>
        <taxon>Candidatus Sumerlaea</taxon>
    </lineage>
</organism>
<reference evidence="2 3" key="1">
    <citation type="submission" date="2018-05" db="EMBL/GenBank/DDBJ databases">
        <title>A metagenomic window into the 2 km-deep terrestrial subsurface aquifer revealed taxonomically and functionally diverse microbial community comprising novel uncultured bacterial lineages.</title>
        <authorList>
            <person name="Kadnikov V.V."/>
            <person name="Mardanov A.V."/>
            <person name="Beletsky A.V."/>
            <person name="Banks D."/>
            <person name="Pimenov N.V."/>
            <person name="Frank Y.A."/>
            <person name="Karnachuk O.V."/>
            <person name="Ravin N.V."/>
        </authorList>
    </citation>
    <scope>NUCLEOTIDE SEQUENCE [LARGE SCALE GENOMIC DNA]</scope>
    <source>
        <strain evidence="2">BY</strain>
    </source>
</reference>
<evidence type="ECO:0000313" key="2">
    <source>
        <dbReference type="EMBL" id="AXA36049.1"/>
    </source>
</evidence>